<sequence length="70" mass="7856">MELASAHHPQLALDLLNAVPSPLAHIQGWSMAALHQRWLRHVGFYQDSEAHLRRVLAREIAAKSRATGRP</sequence>
<gene>
    <name evidence="1" type="ORF">GALL_328640</name>
</gene>
<dbReference type="AlphaFoldDB" id="A0A1J5R6H5"/>
<organism evidence="1">
    <name type="scientific">mine drainage metagenome</name>
    <dbReference type="NCBI Taxonomy" id="410659"/>
    <lineage>
        <taxon>unclassified sequences</taxon>
        <taxon>metagenomes</taxon>
        <taxon>ecological metagenomes</taxon>
    </lineage>
</organism>
<reference evidence="1" key="1">
    <citation type="submission" date="2016-10" db="EMBL/GenBank/DDBJ databases">
        <title>Sequence of Gallionella enrichment culture.</title>
        <authorList>
            <person name="Poehlein A."/>
            <person name="Muehling M."/>
            <person name="Daniel R."/>
        </authorList>
    </citation>
    <scope>NUCLEOTIDE SEQUENCE</scope>
</reference>
<accession>A0A1J5R6H5</accession>
<protein>
    <submittedName>
        <fullName evidence="1">Uncharacterized protein</fullName>
    </submittedName>
</protein>
<proteinExistence type="predicted"/>
<evidence type="ECO:0000313" key="1">
    <source>
        <dbReference type="EMBL" id="OIQ85315.1"/>
    </source>
</evidence>
<dbReference type="EMBL" id="MLJW01000553">
    <property type="protein sequence ID" value="OIQ85315.1"/>
    <property type="molecule type" value="Genomic_DNA"/>
</dbReference>
<comment type="caution">
    <text evidence="1">The sequence shown here is derived from an EMBL/GenBank/DDBJ whole genome shotgun (WGS) entry which is preliminary data.</text>
</comment>
<name>A0A1J5R6H5_9ZZZZ</name>